<dbReference type="EMBL" id="KF740664">
    <property type="protein sequence ID" value="AHH01999.1"/>
    <property type="molecule type" value="Genomic_DNA"/>
</dbReference>
<proteinExistence type="predicted"/>
<evidence type="ECO:0000313" key="1">
    <source>
        <dbReference type="EMBL" id="AHH01999.1"/>
    </source>
</evidence>
<name>W5S5P5_9VIRU</name>
<dbReference type="RefSeq" id="YP_009001334.1">
    <property type="nucleotide sequence ID" value="NC_023423.1"/>
</dbReference>
<dbReference type="InterPro" id="IPR008160">
    <property type="entry name" value="Collagen"/>
</dbReference>
<dbReference type="Proteomes" id="UP000202176">
    <property type="component" value="Segment"/>
</dbReference>
<dbReference type="Pfam" id="PF01391">
    <property type="entry name" value="Collagen"/>
    <property type="match status" value="2"/>
</dbReference>
<dbReference type="GO" id="GO:0005615">
    <property type="term" value="C:extracellular space"/>
    <property type="evidence" value="ECO:0007669"/>
    <property type="project" value="TreeGrafter"/>
</dbReference>
<dbReference type="PANTHER" id="PTHR24023">
    <property type="entry name" value="COLLAGEN ALPHA"/>
    <property type="match status" value="1"/>
</dbReference>
<keyword evidence="2" id="KW-1185">Reference proteome</keyword>
<gene>
    <name evidence="1" type="ORF">pv_433</name>
</gene>
<dbReference type="PANTHER" id="PTHR24023:SF1095">
    <property type="entry name" value="EGF-LIKE DOMAIN-CONTAINING PROTEIN"/>
    <property type="match status" value="1"/>
</dbReference>
<reference evidence="1 2" key="1">
    <citation type="journal article" date="2014" name="Proc. Natl. Acad. Sci. U.S.A.">
        <title>Thirty-thousand-year-old distant relative of giant icosahedral DNA viruses with a pandoravirus morphology.</title>
        <authorList>
            <person name="Legendre M."/>
            <person name="Bartoli J."/>
            <person name="Shmakova L."/>
            <person name="Jeudy S."/>
            <person name="Labadie K."/>
            <person name="Adrait A."/>
            <person name="Lescot M."/>
            <person name="Poirot O."/>
            <person name="Bertaux L."/>
            <person name="Bruley C."/>
            <person name="Coute Y."/>
            <person name="Rivkina E."/>
            <person name="Abergel C."/>
            <person name="Claverie J.M."/>
        </authorList>
    </citation>
    <scope>NUCLEOTIDE SEQUENCE [LARGE SCALE GENOMIC DNA]</scope>
    <source>
        <strain evidence="1">P1084-T</strain>
    </source>
</reference>
<dbReference type="GO" id="GO:0030020">
    <property type="term" value="F:extracellular matrix structural constituent conferring tensile strength"/>
    <property type="evidence" value="ECO:0007669"/>
    <property type="project" value="TreeGrafter"/>
</dbReference>
<protein>
    <submittedName>
        <fullName evidence="1">Collagen triple helix repeat protein</fullName>
    </submittedName>
</protein>
<dbReference type="GO" id="GO:0030198">
    <property type="term" value="P:extracellular matrix organization"/>
    <property type="evidence" value="ECO:0007669"/>
    <property type="project" value="TreeGrafter"/>
</dbReference>
<dbReference type="GO" id="GO:0031012">
    <property type="term" value="C:extracellular matrix"/>
    <property type="evidence" value="ECO:0007669"/>
    <property type="project" value="TreeGrafter"/>
</dbReference>
<keyword evidence="1" id="KW-0176">Collagen</keyword>
<accession>W5S5P5</accession>
<dbReference type="GeneID" id="18266460"/>
<evidence type="ECO:0000313" key="2">
    <source>
        <dbReference type="Proteomes" id="UP000202176"/>
    </source>
</evidence>
<dbReference type="KEGG" id="vg:18266460"/>
<sequence>MSYWNSKACLAEARILTGCHVNSLNVFIHSGVTGNPGPTGPTGPTGQTGLTGFTGPTGPTGEIGIVGEIGGVGITGPTGPIGFTGATGPIGEIGEIGAVGNTGPTGPTGPIGSTGATGEIGAVGNTGPTGPTGPIGSTGATGEIGAVGAIGEGGVIGPTGFTGPTGSVGETGPQGIVGETGPIGETGPVGPIGATGAVGPTGAIGATGPDGPGVEPDVFSGFRTGTQLITTSPFIVTNYTTRVASPNFSEVAGTFIPPASSAFEYYFVNAELTFQRVLSAGQGIEIQFYDQTGAVVLASDVYISAVTPTGGYIDTLSLNFFGPLTVGNTYLLRVISIGFTPTTGIAVTQIRFAGFLVR</sequence>
<dbReference type="InterPro" id="IPR050149">
    <property type="entry name" value="Collagen_superfamily"/>
</dbReference>
<organism evidence="1 2">
    <name type="scientific">Pithovirus sibericum</name>
    <dbReference type="NCBI Taxonomy" id="1450746"/>
    <lineage>
        <taxon>Viruses</taxon>
        <taxon>Pithoviruses</taxon>
        <taxon>Orthopithovirinae</taxon>
        <taxon>Alphapithovirus</taxon>
        <taxon>Alphapithovirus sibericum</taxon>
    </lineage>
</organism>